<dbReference type="OrthoDB" id="2153661at2759"/>
<dbReference type="Gene3D" id="3.90.280.10">
    <property type="entry name" value="PEBP-like"/>
    <property type="match status" value="1"/>
</dbReference>
<gene>
    <name evidence="1" type="ORF">CYLTODRAFT_402620</name>
</gene>
<protein>
    <submittedName>
        <fullName evidence="1">PEBP-like protein</fullName>
    </submittedName>
</protein>
<dbReference type="PANTHER" id="PTHR11362">
    <property type="entry name" value="PHOSPHATIDYLETHANOLAMINE-BINDING PROTEIN"/>
    <property type="match status" value="1"/>
</dbReference>
<dbReference type="SUPFAM" id="SSF49777">
    <property type="entry name" value="PEBP-like"/>
    <property type="match status" value="1"/>
</dbReference>
<evidence type="ECO:0000313" key="2">
    <source>
        <dbReference type="Proteomes" id="UP000054007"/>
    </source>
</evidence>
<dbReference type="PANTHER" id="PTHR11362:SF82">
    <property type="entry name" value="PHOSPHATIDYLETHANOLAMINE-BINDING PROTEIN 4"/>
    <property type="match status" value="1"/>
</dbReference>
<evidence type="ECO:0000313" key="1">
    <source>
        <dbReference type="EMBL" id="KIY63842.1"/>
    </source>
</evidence>
<dbReference type="EMBL" id="KN880669">
    <property type="protein sequence ID" value="KIY63842.1"/>
    <property type="molecule type" value="Genomic_DNA"/>
</dbReference>
<dbReference type="AlphaFoldDB" id="A0A0D7B052"/>
<dbReference type="InterPro" id="IPR008914">
    <property type="entry name" value="PEBP"/>
</dbReference>
<dbReference type="InterPro" id="IPR036610">
    <property type="entry name" value="PEBP-like_sf"/>
</dbReference>
<dbReference type="STRING" id="1314674.A0A0D7B052"/>
<dbReference type="Proteomes" id="UP000054007">
    <property type="component" value="Unassembled WGS sequence"/>
</dbReference>
<sequence>MLRATASVGRRAPTVKGAIPATPTWRRALPVGVLPAYDEALKLITEDATRLRAEERALHAQIVEKAAQVKATAEGVERDGLVNELEEIRKLHRIVDVQSQVNIPKVRWSARHGYYRMQNAAHRHLREQQWREDGKLDLTMERIHQMNVVPDLLTSIRPSLDITLHTKPSQKSKRTYKSVVVEPGAFLDPAATVSYPSVTPTAFHTDTRLYTLVMVNPDFPDEENQTFQNYLHWLAPNIPIRAGSTGPLRKLNEHTFYVPPTPFEGMRYNRYALFLLQQPPKTEYSLNVEAEAKESGEVTSKTLDIPVFSREQRLGFDLRAFMKEWGFDSRQGGGVHMWRAVWDQHTDWIYQHFHGKAPPKYGIPRKEDPYVEVKRREKYVVA</sequence>
<dbReference type="InterPro" id="IPR035810">
    <property type="entry name" value="PEBP_euk"/>
</dbReference>
<dbReference type="CDD" id="cd00866">
    <property type="entry name" value="PEBP_euk"/>
    <property type="match status" value="1"/>
</dbReference>
<dbReference type="Pfam" id="PF01161">
    <property type="entry name" value="PBP"/>
    <property type="match status" value="1"/>
</dbReference>
<dbReference type="Gene3D" id="1.20.58.1180">
    <property type="match status" value="1"/>
</dbReference>
<keyword evidence="2" id="KW-1185">Reference proteome</keyword>
<name>A0A0D7B052_9AGAR</name>
<proteinExistence type="predicted"/>
<reference evidence="1 2" key="1">
    <citation type="journal article" date="2015" name="Fungal Genet. Biol.">
        <title>Evolution of novel wood decay mechanisms in Agaricales revealed by the genome sequences of Fistulina hepatica and Cylindrobasidium torrendii.</title>
        <authorList>
            <person name="Floudas D."/>
            <person name="Held B.W."/>
            <person name="Riley R."/>
            <person name="Nagy L.G."/>
            <person name="Koehler G."/>
            <person name="Ransdell A.S."/>
            <person name="Younus H."/>
            <person name="Chow J."/>
            <person name="Chiniquy J."/>
            <person name="Lipzen A."/>
            <person name="Tritt A."/>
            <person name="Sun H."/>
            <person name="Haridas S."/>
            <person name="LaButti K."/>
            <person name="Ohm R.A."/>
            <person name="Kues U."/>
            <person name="Blanchette R.A."/>
            <person name="Grigoriev I.V."/>
            <person name="Minto R.E."/>
            <person name="Hibbett D.S."/>
        </authorList>
    </citation>
    <scope>NUCLEOTIDE SEQUENCE [LARGE SCALE GENOMIC DNA]</scope>
    <source>
        <strain evidence="1 2">FP15055 ss-10</strain>
    </source>
</reference>
<accession>A0A0D7B052</accession>
<organism evidence="1 2">
    <name type="scientific">Cylindrobasidium torrendii FP15055 ss-10</name>
    <dbReference type="NCBI Taxonomy" id="1314674"/>
    <lineage>
        <taxon>Eukaryota</taxon>
        <taxon>Fungi</taxon>
        <taxon>Dikarya</taxon>
        <taxon>Basidiomycota</taxon>
        <taxon>Agaricomycotina</taxon>
        <taxon>Agaricomycetes</taxon>
        <taxon>Agaricomycetidae</taxon>
        <taxon>Agaricales</taxon>
        <taxon>Marasmiineae</taxon>
        <taxon>Physalacriaceae</taxon>
        <taxon>Cylindrobasidium</taxon>
    </lineage>
</organism>